<dbReference type="FunFam" id="1.20.1640.10:FF:000001">
    <property type="entry name" value="Efflux pump membrane transporter"/>
    <property type="match status" value="1"/>
</dbReference>
<dbReference type="PANTHER" id="PTHR32063">
    <property type="match status" value="1"/>
</dbReference>
<feature type="region of interest" description="Disordered" evidence="9">
    <location>
        <begin position="1048"/>
        <end position="1072"/>
    </location>
</feature>
<dbReference type="NCBIfam" id="TIGR00915">
    <property type="entry name" value="2A0602"/>
    <property type="match status" value="1"/>
</dbReference>
<keyword evidence="12" id="KW-1185">Reference proteome</keyword>
<dbReference type="EMBL" id="NIRR01000010">
    <property type="protein sequence ID" value="OWP63618.1"/>
    <property type="molecule type" value="Genomic_DNA"/>
</dbReference>
<dbReference type="Gene3D" id="3.30.70.1320">
    <property type="entry name" value="Multidrug efflux transporter AcrB pore domain like"/>
    <property type="match status" value="1"/>
</dbReference>
<keyword evidence="3" id="KW-0813">Transport</keyword>
<dbReference type="Gene3D" id="3.30.2090.10">
    <property type="entry name" value="Multidrug efflux transporter AcrB TolC docking domain, DN and DC subdomains"/>
    <property type="match status" value="2"/>
</dbReference>
<keyword evidence="6 10" id="KW-0812">Transmembrane</keyword>
<feature type="transmembrane region" description="Helical" evidence="10">
    <location>
        <begin position="973"/>
        <end position="994"/>
    </location>
</feature>
<comment type="similarity">
    <text evidence="2">Belongs to the resistance-nodulation-cell division (RND) (TC 2.A.6) family.</text>
</comment>
<feature type="transmembrane region" description="Helical" evidence="10">
    <location>
        <begin position="877"/>
        <end position="895"/>
    </location>
</feature>
<accession>A0A246FLK2</accession>
<evidence type="ECO:0000256" key="8">
    <source>
        <dbReference type="ARBA" id="ARBA00023136"/>
    </source>
</evidence>
<dbReference type="OrthoDB" id="9758940at2"/>
<evidence type="ECO:0000256" key="6">
    <source>
        <dbReference type="ARBA" id="ARBA00022692"/>
    </source>
</evidence>
<keyword evidence="8 10" id="KW-0472">Membrane</keyword>
<dbReference type="AlphaFoldDB" id="A0A246FLK2"/>
<feature type="transmembrane region" description="Helical" evidence="10">
    <location>
        <begin position="440"/>
        <end position="460"/>
    </location>
</feature>
<evidence type="ECO:0000256" key="7">
    <source>
        <dbReference type="ARBA" id="ARBA00022989"/>
    </source>
</evidence>
<evidence type="ECO:0000256" key="4">
    <source>
        <dbReference type="ARBA" id="ARBA00022475"/>
    </source>
</evidence>
<dbReference type="SUPFAM" id="SSF82693">
    <property type="entry name" value="Multidrug efflux transporter AcrB pore domain, PN1, PN2, PC1 and PC2 subdomains"/>
    <property type="match status" value="4"/>
</dbReference>
<dbReference type="Gene3D" id="3.30.70.1430">
    <property type="entry name" value="Multidrug efflux transporter AcrB pore domain"/>
    <property type="match status" value="2"/>
</dbReference>
<dbReference type="SUPFAM" id="SSF82866">
    <property type="entry name" value="Multidrug efflux transporter AcrB transmembrane domain"/>
    <property type="match status" value="2"/>
</dbReference>
<evidence type="ECO:0000313" key="11">
    <source>
        <dbReference type="EMBL" id="OWP63618.1"/>
    </source>
</evidence>
<evidence type="ECO:0000256" key="3">
    <source>
        <dbReference type="ARBA" id="ARBA00022448"/>
    </source>
</evidence>
<comment type="subcellular location">
    <subcellularLocation>
        <location evidence="1">Cell inner membrane</location>
        <topology evidence="1">Multi-pass membrane protein</topology>
    </subcellularLocation>
</comment>
<dbReference type="Gene3D" id="1.20.1640.10">
    <property type="entry name" value="Multidrug efflux transporter AcrB transmembrane domain"/>
    <property type="match status" value="2"/>
</dbReference>
<name>A0A246FLK2_9BACT</name>
<dbReference type="GO" id="GO:0015562">
    <property type="term" value="F:efflux transmembrane transporter activity"/>
    <property type="evidence" value="ECO:0007669"/>
    <property type="project" value="InterPro"/>
</dbReference>
<keyword evidence="7 10" id="KW-1133">Transmembrane helix</keyword>
<dbReference type="RefSeq" id="WP_088464031.1">
    <property type="nucleotide sequence ID" value="NZ_NIRR01000010.1"/>
</dbReference>
<evidence type="ECO:0000313" key="12">
    <source>
        <dbReference type="Proteomes" id="UP000197277"/>
    </source>
</evidence>
<keyword evidence="4" id="KW-1003">Cell membrane</keyword>
<comment type="caution">
    <text evidence="11">The sequence shown here is derived from an EMBL/GenBank/DDBJ whole genome shotgun (WGS) entry which is preliminary data.</text>
</comment>
<gene>
    <name evidence="11" type="ORF">CDA63_08550</name>
</gene>
<feature type="transmembrane region" description="Helical" evidence="10">
    <location>
        <begin position="368"/>
        <end position="390"/>
    </location>
</feature>
<evidence type="ECO:0000256" key="5">
    <source>
        <dbReference type="ARBA" id="ARBA00022519"/>
    </source>
</evidence>
<evidence type="ECO:0000256" key="2">
    <source>
        <dbReference type="ARBA" id="ARBA00010942"/>
    </source>
</evidence>
<dbReference type="GO" id="GO:0042910">
    <property type="term" value="F:xenobiotic transmembrane transporter activity"/>
    <property type="evidence" value="ECO:0007669"/>
    <property type="project" value="TreeGrafter"/>
</dbReference>
<dbReference type="GO" id="GO:0005886">
    <property type="term" value="C:plasma membrane"/>
    <property type="evidence" value="ECO:0007669"/>
    <property type="project" value="UniProtKB-SubCell"/>
</dbReference>
<dbReference type="SUPFAM" id="SSF82714">
    <property type="entry name" value="Multidrug efflux transporter AcrB TolC docking domain, DN and DC subdomains"/>
    <property type="match status" value="2"/>
</dbReference>
<dbReference type="PRINTS" id="PR00702">
    <property type="entry name" value="ACRIFLAVINRP"/>
</dbReference>
<dbReference type="Pfam" id="PF00873">
    <property type="entry name" value="ACR_tran"/>
    <property type="match status" value="1"/>
</dbReference>
<feature type="transmembrane region" description="Helical" evidence="10">
    <location>
        <begin position="1006"/>
        <end position="1032"/>
    </location>
</feature>
<dbReference type="InterPro" id="IPR004764">
    <property type="entry name" value="MdtF-like"/>
</dbReference>
<keyword evidence="5" id="KW-0997">Cell inner membrane</keyword>
<protein>
    <submittedName>
        <fullName evidence="11">Hydrophobe/amphiphile efflux-1 family RND transporter</fullName>
    </submittedName>
</protein>
<dbReference type="PANTHER" id="PTHR32063:SF76">
    <property type="entry name" value="EFFLUX PUMP MEMBRANE TRANSPORTER"/>
    <property type="match status" value="1"/>
</dbReference>
<dbReference type="Gene3D" id="3.30.70.1440">
    <property type="entry name" value="Multidrug efflux transporter AcrB pore domain"/>
    <property type="match status" value="1"/>
</dbReference>
<feature type="transmembrane region" description="Helical" evidence="10">
    <location>
        <begin position="929"/>
        <end position="952"/>
    </location>
</feature>
<reference evidence="11 12" key="1">
    <citation type="submission" date="2017-06" db="EMBL/GenBank/DDBJ databases">
        <title>Hymenobacter amundsenii sp. nov. isolated from regoliths in Antarctica.</title>
        <authorList>
            <person name="Sedlacek I."/>
            <person name="Kralova S."/>
            <person name="Pantucek R."/>
            <person name="Svec P."/>
            <person name="Holochova P."/>
            <person name="Stankova E."/>
            <person name="Vrbovska V."/>
            <person name="Busse H.-J."/>
        </authorList>
    </citation>
    <scope>NUCLEOTIDE SEQUENCE [LARGE SCALE GENOMIC DNA]</scope>
    <source>
        <strain evidence="11 12">CCM 8682</strain>
    </source>
</reference>
<evidence type="ECO:0000256" key="1">
    <source>
        <dbReference type="ARBA" id="ARBA00004429"/>
    </source>
</evidence>
<evidence type="ECO:0000256" key="10">
    <source>
        <dbReference type="SAM" id="Phobius"/>
    </source>
</evidence>
<feature type="transmembrane region" description="Helical" evidence="10">
    <location>
        <begin position="342"/>
        <end position="361"/>
    </location>
</feature>
<dbReference type="InterPro" id="IPR001036">
    <property type="entry name" value="Acrflvin-R"/>
</dbReference>
<feature type="transmembrane region" description="Helical" evidence="10">
    <location>
        <begin position="542"/>
        <end position="559"/>
    </location>
</feature>
<feature type="transmembrane region" description="Helical" evidence="10">
    <location>
        <begin position="12"/>
        <end position="33"/>
    </location>
</feature>
<dbReference type="NCBIfam" id="NF000282">
    <property type="entry name" value="RND_permease_1"/>
    <property type="match status" value="1"/>
</dbReference>
<organism evidence="11 12">
    <name type="scientific">Hymenobacter amundsenii</name>
    <dbReference type="NCBI Taxonomy" id="2006685"/>
    <lineage>
        <taxon>Bacteria</taxon>
        <taxon>Pseudomonadati</taxon>
        <taxon>Bacteroidota</taxon>
        <taxon>Cytophagia</taxon>
        <taxon>Cytophagales</taxon>
        <taxon>Hymenobacteraceae</taxon>
        <taxon>Hymenobacter</taxon>
    </lineage>
</organism>
<sequence length="1072" mass="116458">MIAETFIRRPVTAIVISLVIVLVGVLAILNLPVGQYPEITPPTVSVSGIYTGADAQTVEQTVATPVEVQVNGVPGMTYLQSNSTSNGQMNMTVNFELGTDVNIAALDVQNRVGIALPTLPQEVQRLGLTVRKRNPSILMLVALYAPKGTHNTTFLDNYANVFVKDALLRTKGVGDIVSRADDFSMRIWLKPDKLSQLGITAQEVTAAIQEQNAQIAAGSIGAPPAQSGQTFEYIVFVQGRLTDTEEFGNIIVKTRPEDGSLVYLKDVARVELGKFNYASNSFVDGKRAAYLLVYQAPGANALETFENVKTTMEQLKQKFPTDLSYIVPFEAATVVKVSIEEVLHTLIEALVLVIIVVYLFLQSWRSTLIPVLAIPVSIIGTFILFIPLGFTINTLTMFGFVLAIGIVVDDAIVVVEAVEHNMNARNMPVLEATLAAMREISAPVIAIALILAAVFVPVGFIPGITGRLYQQFAITIAISVVISAFVALSLTPALCVLLLKPHQRDEKSKGIDRLFFRFNTWFDKVTSKYGNGVQRGIKHSRFVVIILICIIVGTGFLFVKKPSSFIPTEDEGRIFVTFTLPEAASTERTVATLKEVMKELSQIKGIAHYAGLGGLNVVTFSSKSNSGTVFCQLEPWEDRTDKELQLQALMATVQQRLSRLKEANIVVISPPPIPGLGNSGGFSFILQERDGDGKVQTFDKNLQKFLADLNARPEIVRPFSFFTANTPGYQLTINREKAKKLGVSVAEIGTALRTYLGSAYVNDFTLYGRNFRVVAQADSMYRGDIKDLGQYFVRNSTGGMVPLSALTSYQRTESAPLISHFNLFRSAEINGSAAPGYSFGDAIQALKETAAKSLPQGYDYEFSGLTREEQLAGGQTIYIFALSIVFVFLFLAALYESWSVPFSVLLAVPVGAFGAILALTFLPRLTNNVYAQIGLITLIGLSAKNAILIIEFAKERVDKGMPLVDATLEAVRLRLRPIVMTSLAFILGVTPLVFASGAGAISRQTIGWTVLGGMLSATLLAIFIVPVLYVLITRFAYGKEKLAELEANYQPDEEHGGPAGAGEGDHPAPQPA</sequence>
<dbReference type="InterPro" id="IPR027463">
    <property type="entry name" value="AcrB_DN_DC_subdom"/>
</dbReference>
<dbReference type="Proteomes" id="UP000197277">
    <property type="component" value="Unassembled WGS sequence"/>
</dbReference>
<dbReference type="FunFam" id="3.30.70.1430:FF:000001">
    <property type="entry name" value="Efflux pump membrane transporter"/>
    <property type="match status" value="1"/>
</dbReference>
<feature type="transmembrane region" description="Helical" evidence="10">
    <location>
        <begin position="396"/>
        <end position="419"/>
    </location>
</feature>
<proteinExistence type="inferred from homology"/>
<feature type="transmembrane region" description="Helical" evidence="10">
    <location>
        <begin position="472"/>
        <end position="499"/>
    </location>
</feature>
<feature type="transmembrane region" description="Helical" evidence="10">
    <location>
        <begin position="902"/>
        <end position="923"/>
    </location>
</feature>
<evidence type="ECO:0000256" key="9">
    <source>
        <dbReference type="SAM" id="MobiDB-lite"/>
    </source>
</evidence>
<dbReference type="GO" id="GO:0009636">
    <property type="term" value="P:response to toxic substance"/>
    <property type="evidence" value="ECO:0007669"/>
    <property type="project" value="UniProtKB-ARBA"/>
</dbReference>